<accession>A0A0E9P7V5</accession>
<sequence>MELTIWLVYRSCVVTYLYANVKHFFFYYEPTFSVLLCWLLV</sequence>
<name>A0A0E9P7V5_ANGAN</name>
<protein>
    <submittedName>
        <fullName evidence="1">Uncharacterized protein</fullName>
    </submittedName>
</protein>
<evidence type="ECO:0000313" key="1">
    <source>
        <dbReference type="EMBL" id="JAG99932.1"/>
    </source>
</evidence>
<reference evidence="1" key="2">
    <citation type="journal article" date="2015" name="Fish Shellfish Immunol.">
        <title>Early steps in the European eel (Anguilla anguilla)-Vibrio vulnificus interaction in the gills: Role of the RtxA13 toxin.</title>
        <authorList>
            <person name="Callol A."/>
            <person name="Pajuelo D."/>
            <person name="Ebbesson L."/>
            <person name="Teles M."/>
            <person name="MacKenzie S."/>
            <person name="Amaro C."/>
        </authorList>
    </citation>
    <scope>NUCLEOTIDE SEQUENCE</scope>
</reference>
<dbReference type="EMBL" id="GBXM01108644">
    <property type="protein sequence ID" value="JAG99932.1"/>
    <property type="molecule type" value="Transcribed_RNA"/>
</dbReference>
<proteinExistence type="predicted"/>
<dbReference type="AlphaFoldDB" id="A0A0E9P7V5"/>
<organism evidence="1">
    <name type="scientific">Anguilla anguilla</name>
    <name type="common">European freshwater eel</name>
    <name type="synonym">Muraena anguilla</name>
    <dbReference type="NCBI Taxonomy" id="7936"/>
    <lineage>
        <taxon>Eukaryota</taxon>
        <taxon>Metazoa</taxon>
        <taxon>Chordata</taxon>
        <taxon>Craniata</taxon>
        <taxon>Vertebrata</taxon>
        <taxon>Euteleostomi</taxon>
        <taxon>Actinopterygii</taxon>
        <taxon>Neopterygii</taxon>
        <taxon>Teleostei</taxon>
        <taxon>Anguilliformes</taxon>
        <taxon>Anguillidae</taxon>
        <taxon>Anguilla</taxon>
    </lineage>
</organism>
<reference evidence="1" key="1">
    <citation type="submission" date="2014-11" db="EMBL/GenBank/DDBJ databases">
        <authorList>
            <person name="Amaro Gonzalez C."/>
        </authorList>
    </citation>
    <scope>NUCLEOTIDE SEQUENCE</scope>
</reference>